<reference evidence="4" key="1">
    <citation type="journal article" date="2020" name="Stud. Mycol.">
        <title>101 Dothideomycetes genomes: a test case for predicting lifestyles and emergence of pathogens.</title>
        <authorList>
            <person name="Haridas S."/>
            <person name="Albert R."/>
            <person name="Binder M."/>
            <person name="Bloem J."/>
            <person name="Labutti K."/>
            <person name="Salamov A."/>
            <person name="Andreopoulos B."/>
            <person name="Baker S."/>
            <person name="Barry K."/>
            <person name="Bills G."/>
            <person name="Bluhm B."/>
            <person name="Cannon C."/>
            <person name="Castanera R."/>
            <person name="Culley D."/>
            <person name="Daum C."/>
            <person name="Ezra D."/>
            <person name="Gonzalez J."/>
            <person name="Henrissat B."/>
            <person name="Kuo A."/>
            <person name="Liang C."/>
            <person name="Lipzen A."/>
            <person name="Lutzoni F."/>
            <person name="Magnuson J."/>
            <person name="Mondo S."/>
            <person name="Nolan M."/>
            <person name="Ohm R."/>
            <person name="Pangilinan J."/>
            <person name="Park H.-J."/>
            <person name="Ramirez L."/>
            <person name="Alfaro M."/>
            <person name="Sun H."/>
            <person name="Tritt A."/>
            <person name="Yoshinaga Y."/>
            <person name="Zwiers L.-H."/>
            <person name="Turgeon B."/>
            <person name="Goodwin S."/>
            <person name="Spatafora J."/>
            <person name="Crous P."/>
            <person name="Grigoriev I."/>
        </authorList>
    </citation>
    <scope>NUCLEOTIDE SEQUENCE</scope>
    <source>
        <strain evidence="4">CBS 269.34</strain>
    </source>
</reference>
<feature type="region of interest" description="Disordered" evidence="2">
    <location>
        <begin position="329"/>
        <end position="356"/>
    </location>
</feature>
<dbReference type="GO" id="GO:0000981">
    <property type="term" value="F:DNA-binding transcription factor activity, RNA polymerase II-specific"/>
    <property type="evidence" value="ECO:0007669"/>
    <property type="project" value="InterPro"/>
</dbReference>
<dbReference type="InterPro" id="IPR036864">
    <property type="entry name" value="Zn2-C6_fun-type_DNA-bd_sf"/>
</dbReference>
<feature type="region of interest" description="Disordered" evidence="2">
    <location>
        <begin position="24"/>
        <end position="64"/>
    </location>
</feature>
<dbReference type="PROSITE" id="PS50048">
    <property type="entry name" value="ZN2_CY6_FUNGAL_2"/>
    <property type="match status" value="1"/>
</dbReference>
<evidence type="ECO:0000259" key="3">
    <source>
        <dbReference type="PROSITE" id="PS50048"/>
    </source>
</evidence>
<keyword evidence="1" id="KW-0539">Nucleus</keyword>
<dbReference type="CDD" id="cd00067">
    <property type="entry name" value="GAL4"/>
    <property type="match status" value="1"/>
</dbReference>
<dbReference type="OrthoDB" id="5394557at2759"/>
<evidence type="ECO:0000313" key="5">
    <source>
        <dbReference type="Proteomes" id="UP000799750"/>
    </source>
</evidence>
<dbReference type="Gene3D" id="4.10.240.10">
    <property type="entry name" value="Zn(2)-C6 fungal-type DNA-binding domain"/>
    <property type="match status" value="1"/>
</dbReference>
<feature type="compositionally biased region" description="Low complexity" evidence="2">
    <location>
        <begin position="334"/>
        <end position="350"/>
    </location>
</feature>
<feature type="region of interest" description="Disordered" evidence="2">
    <location>
        <begin position="378"/>
        <end position="407"/>
    </location>
</feature>
<dbReference type="SUPFAM" id="SSF57701">
    <property type="entry name" value="Zn2/Cys6 DNA-binding domain"/>
    <property type="match status" value="1"/>
</dbReference>
<dbReference type="EMBL" id="MU004191">
    <property type="protein sequence ID" value="KAF2494177.1"/>
    <property type="molecule type" value="Genomic_DNA"/>
</dbReference>
<evidence type="ECO:0000256" key="2">
    <source>
        <dbReference type="SAM" id="MobiDB-lite"/>
    </source>
</evidence>
<feature type="compositionally biased region" description="Low complexity" evidence="2">
    <location>
        <begin position="386"/>
        <end position="407"/>
    </location>
</feature>
<dbReference type="Pfam" id="PF00172">
    <property type="entry name" value="Zn_clus"/>
    <property type="match status" value="1"/>
</dbReference>
<gene>
    <name evidence="4" type="ORF">BU16DRAFT_66826</name>
</gene>
<evidence type="ECO:0000256" key="1">
    <source>
        <dbReference type="ARBA" id="ARBA00023242"/>
    </source>
</evidence>
<dbReference type="GO" id="GO:0008270">
    <property type="term" value="F:zinc ion binding"/>
    <property type="evidence" value="ECO:0007669"/>
    <property type="project" value="InterPro"/>
</dbReference>
<keyword evidence="5" id="KW-1185">Reference proteome</keyword>
<proteinExistence type="predicted"/>
<dbReference type="InterPro" id="IPR001138">
    <property type="entry name" value="Zn2Cys6_DnaBD"/>
</dbReference>
<evidence type="ECO:0000313" key="4">
    <source>
        <dbReference type="EMBL" id="KAF2494177.1"/>
    </source>
</evidence>
<protein>
    <recommendedName>
        <fullName evidence="3">Zn(2)-C6 fungal-type domain-containing protein</fullName>
    </recommendedName>
</protein>
<dbReference type="AlphaFoldDB" id="A0A6A6QTD5"/>
<accession>A0A6A6QTD5</accession>
<feature type="region of interest" description="Disordered" evidence="2">
    <location>
        <begin position="464"/>
        <end position="483"/>
    </location>
</feature>
<dbReference type="Proteomes" id="UP000799750">
    <property type="component" value="Unassembled WGS sequence"/>
</dbReference>
<name>A0A6A6QTD5_9PEZI</name>
<feature type="domain" description="Zn(2)-C6 fungal-type" evidence="3">
    <location>
        <begin position="72"/>
        <end position="108"/>
    </location>
</feature>
<organism evidence="4 5">
    <name type="scientific">Lophium mytilinum</name>
    <dbReference type="NCBI Taxonomy" id="390894"/>
    <lineage>
        <taxon>Eukaryota</taxon>
        <taxon>Fungi</taxon>
        <taxon>Dikarya</taxon>
        <taxon>Ascomycota</taxon>
        <taxon>Pezizomycotina</taxon>
        <taxon>Dothideomycetes</taxon>
        <taxon>Pleosporomycetidae</taxon>
        <taxon>Mytilinidiales</taxon>
        <taxon>Mytilinidiaceae</taxon>
        <taxon>Lophium</taxon>
    </lineage>
</organism>
<sequence>MNDYEPVRRYPDFAMQRYGLSSGDRNAPSFLSNSTRPDFRGYPVTSRHRGSSVRDLEGEQGGGQPRRRIAVACARCRKRKIRCSGDPGNGLGCDNCRGSGADISQCQFNRVGSGDACIVMTGPIAAQFSSMTTGCSNQNGMIPIYSASSPTCQRVYPSTQYPSVNTKTAYSQPWSSSPFTDDSPVESYGLTNSACLMGPGPMSSVYTAPESSLRWSQMPHKSMPNGTGVYLDQDNPATTYAGNSLPYLTTPIRPAVTTECFSPLNMTSLNSTLPVALTDRQLPIPQQTTRSLPTALVDQIPTRLLPAAQGTTITTTVSSNGTYTKAAMPWSTEGGRASGRPSSIASSSSGDMTSPNPLKTYMSAVSAPEPGFGYHVAETNSPEPSPISTAPSMSYSSTSSSDSTMPATSLGSGYSLMRQQTLPVCSSGEMALSRQDSCPNLYTFGVEQSSKRNSLGEAAATEGTLVNGQRYSPLSQPQHATSMESLRRDSFEHGTNLSHRGSVSGLGRIYQAG</sequence>